<comment type="caution">
    <text evidence="2">The sequence shown here is derived from an EMBL/GenBank/DDBJ whole genome shotgun (WGS) entry which is preliminary data.</text>
</comment>
<keyword evidence="1" id="KW-0472">Membrane</keyword>
<evidence type="ECO:0000313" key="3">
    <source>
        <dbReference type="Proteomes" id="UP000822688"/>
    </source>
</evidence>
<reference evidence="2 3" key="1">
    <citation type="submission" date="2020-06" db="EMBL/GenBank/DDBJ databases">
        <title>WGS assembly of Ceratodon purpureus strain R40.</title>
        <authorList>
            <person name="Carey S.B."/>
            <person name="Jenkins J."/>
            <person name="Shu S."/>
            <person name="Lovell J.T."/>
            <person name="Sreedasyam A."/>
            <person name="Maumus F."/>
            <person name="Tiley G.P."/>
            <person name="Fernandez-Pozo N."/>
            <person name="Barry K."/>
            <person name="Chen C."/>
            <person name="Wang M."/>
            <person name="Lipzen A."/>
            <person name="Daum C."/>
            <person name="Saski C.A."/>
            <person name="Payton A.C."/>
            <person name="Mcbreen J.C."/>
            <person name="Conrad R.E."/>
            <person name="Kollar L.M."/>
            <person name="Olsson S."/>
            <person name="Huttunen S."/>
            <person name="Landis J.B."/>
            <person name="Wickett N.J."/>
            <person name="Johnson M.G."/>
            <person name="Rensing S.A."/>
            <person name="Grimwood J."/>
            <person name="Schmutz J."/>
            <person name="Mcdaniel S.F."/>
        </authorList>
    </citation>
    <scope>NUCLEOTIDE SEQUENCE [LARGE SCALE GENOMIC DNA]</scope>
    <source>
        <strain evidence="2 3">R40</strain>
    </source>
</reference>
<keyword evidence="1" id="KW-1133">Transmembrane helix</keyword>
<feature type="transmembrane region" description="Helical" evidence="1">
    <location>
        <begin position="12"/>
        <end position="31"/>
    </location>
</feature>
<dbReference type="AlphaFoldDB" id="A0A8T0HH21"/>
<sequence length="75" mass="8693">VPVRDLSTQSILVNHWCFFFFFFLCVTVSFSRRRIIRFLLDDLFYLIPGIVTTCSCLVAAPELQVLTIPCCAVWM</sequence>
<proteinExistence type="predicted"/>
<dbReference type="EMBL" id="CM026427">
    <property type="protein sequence ID" value="KAG0569868.1"/>
    <property type="molecule type" value="Genomic_DNA"/>
</dbReference>
<dbReference type="Proteomes" id="UP000822688">
    <property type="component" value="Chromosome 6"/>
</dbReference>
<evidence type="ECO:0000256" key="1">
    <source>
        <dbReference type="SAM" id="Phobius"/>
    </source>
</evidence>
<keyword evidence="3" id="KW-1185">Reference proteome</keyword>
<accession>A0A8T0HH21</accession>
<protein>
    <submittedName>
        <fullName evidence="2">Uncharacterized protein</fullName>
    </submittedName>
</protein>
<feature type="non-terminal residue" evidence="2">
    <location>
        <position position="1"/>
    </location>
</feature>
<gene>
    <name evidence="2" type="ORF">KC19_6G122100</name>
</gene>
<organism evidence="2 3">
    <name type="scientific">Ceratodon purpureus</name>
    <name type="common">Fire moss</name>
    <name type="synonym">Dicranum purpureum</name>
    <dbReference type="NCBI Taxonomy" id="3225"/>
    <lineage>
        <taxon>Eukaryota</taxon>
        <taxon>Viridiplantae</taxon>
        <taxon>Streptophyta</taxon>
        <taxon>Embryophyta</taxon>
        <taxon>Bryophyta</taxon>
        <taxon>Bryophytina</taxon>
        <taxon>Bryopsida</taxon>
        <taxon>Dicranidae</taxon>
        <taxon>Pseudoditrichales</taxon>
        <taxon>Ditrichaceae</taxon>
        <taxon>Ceratodon</taxon>
    </lineage>
</organism>
<feature type="transmembrane region" description="Helical" evidence="1">
    <location>
        <begin position="43"/>
        <end position="61"/>
    </location>
</feature>
<name>A0A8T0HH21_CERPU</name>
<evidence type="ECO:0000313" key="2">
    <source>
        <dbReference type="EMBL" id="KAG0569868.1"/>
    </source>
</evidence>
<keyword evidence="1" id="KW-0812">Transmembrane</keyword>